<accession>A0A2S6IFP0</accession>
<dbReference type="Proteomes" id="UP000239002">
    <property type="component" value="Unassembled WGS sequence"/>
</dbReference>
<name>A0A2S6IFP0_9FLAO</name>
<feature type="transmembrane region" description="Helical" evidence="6">
    <location>
        <begin position="272"/>
        <end position="292"/>
    </location>
</feature>
<feature type="transmembrane region" description="Helical" evidence="6">
    <location>
        <begin position="313"/>
        <end position="336"/>
    </location>
</feature>
<dbReference type="PANTHER" id="PTHR30250:SF30">
    <property type="entry name" value="LIPID III FLIPPASE"/>
    <property type="match status" value="1"/>
</dbReference>
<evidence type="ECO:0000256" key="5">
    <source>
        <dbReference type="ARBA" id="ARBA00023136"/>
    </source>
</evidence>
<feature type="transmembrane region" description="Helical" evidence="6">
    <location>
        <begin position="126"/>
        <end position="147"/>
    </location>
</feature>
<dbReference type="InterPro" id="IPR044550">
    <property type="entry name" value="WzxE"/>
</dbReference>
<feature type="transmembrane region" description="Helical" evidence="6">
    <location>
        <begin position="356"/>
        <end position="375"/>
    </location>
</feature>
<keyword evidence="5 6" id="KW-0472">Membrane</keyword>
<dbReference type="PANTHER" id="PTHR30250">
    <property type="entry name" value="PST FAMILY PREDICTED COLANIC ACID TRANSPORTER"/>
    <property type="match status" value="1"/>
</dbReference>
<feature type="transmembrane region" description="Helical" evidence="6">
    <location>
        <begin position="382"/>
        <end position="399"/>
    </location>
</feature>
<evidence type="ECO:0000313" key="7">
    <source>
        <dbReference type="EMBL" id="PPK93029.1"/>
    </source>
</evidence>
<evidence type="ECO:0000313" key="8">
    <source>
        <dbReference type="Proteomes" id="UP000239002"/>
    </source>
</evidence>
<dbReference type="CDD" id="cd13125">
    <property type="entry name" value="MATE_like_10"/>
    <property type="match status" value="1"/>
</dbReference>
<reference evidence="7 8" key="1">
    <citation type="submission" date="2018-02" db="EMBL/GenBank/DDBJ databases">
        <title>Genomic Encyclopedia of Archaeal and Bacterial Type Strains, Phase II (KMG-II): from individual species to whole genera.</title>
        <authorList>
            <person name="Goeker M."/>
        </authorList>
    </citation>
    <scope>NUCLEOTIDE SEQUENCE [LARGE SCALE GENOMIC DNA]</scope>
    <source>
        <strain evidence="7 8">DSM 16809</strain>
    </source>
</reference>
<dbReference type="Pfam" id="PF01943">
    <property type="entry name" value="Polysacc_synt"/>
    <property type="match status" value="1"/>
</dbReference>
<evidence type="ECO:0000256" key="2">
    <source>
        <dbReference type="ARBA" id="ARBA00022475"/>
    </source>
</evidence>
<organism evidence="7 8">
    <name type="scientific">Nonlabens xylanidelens</name>
    <dbReference type="NCBI Taxonomy" id="191564"/>
    <lineage>
        <taxon>Bacteria</taxon>
        <taxon>Pseudomonadati</taxon>
        <taxon>Bacteroidota</taxon>
        <taxon>Flavobacteriia</taxon>
        <taxon>Flavobacteriales</taxon>
        <taxon>Flavobacteriaceae</taxon>
        <taxon>Nonlabens</taxon>
    </lineage>
</organism>
<keyword evidence="4 6" id="KW-1133">Transmembrane helix</keyword>
<comment type="subcellular location">
    <subcellularLocation>
        <location evidence="1">Cell membrane</location>
        <topology evidence="1">Multi-pass membrane protein</topology>
    </subcellularLocation>
</comment>
<dbReference type="InterPro" id="IPR050833">
    <property type="entry name" value="Poly_Biosynth_Transport"/>
</dbReference>
<feature type="transmembrane region" description="Helical" evidence="6">
    <location>
        <begin position="185"/>
        <end position="206"/>
    </location>
</feature>
<keyword evidence="8" id="KW-1185">Reference proteome</keyword>
<dbReference type="RefSeq" id="WP_104516493.1">
    <property type="nucleotide sequence ID" value="NZ_MQVW01000020.1"/>
</dbReference>
<feature type="transmembrane region" description="Helical" evidence="6">
    <location>
        <begin position="94"/>
        <end position="114"/>
    </location>
</feature>
<comment type="caution">
    <text evidence="7">The sequence shown here is derived from an EMBL/GenBank/DDBJ whole genome shotgun (WGS) entry which is preliminary data.</text>
</comment>
<dbReference type="InterPro" id="IPR002797">
    <property type="entry name" value="Polysacc_synth"/>
</dbReference>
<feature type="transmembrane region" description="Helical" evidence="6">
    <location>
        <begin position="405"/>
        <end position="423"/>
    </location>
</feature>
<protein>
    <submittedName>
        <fullName evidence="7">PST family polysaccharide transporter</fullName>
    </submittedName>
</protein>
<feature type="transmembrane region" description="Helical" evidence="6">
    <location>
        <begin position="159"/>
        <end position="179"/>
    </location>
</feature>
<proteinExistence type="predicted"/>
<dbReference type="AlphaFoldDB" id="A0A2S6IFP0"/>
<dbReference type="GO" id="GO:0005886">
    <property type="term" value="C:plasma membrane"/>
    <property type="evidence" value="ECO:0007669"/>
    <property type="project" value="UniProtKB-SubCell"/>
</dbReference>
<sequence>MRRLLDKLNKNLLLKVAGFNSIYILIKIGTGTVMSWVLANYVGAAGMGVLGNLRNFTQGIWSFASLGLENGLVKNTAEHKENPVVLKKVINTGWTMSIVTSMVAAIVIFFSARWLDQELIAVDADFSLVFKLFAIGLPFYVLFIFITSLMQGYEWYKKFITLNIIISLIVFLISAYLSFEHNLTGALYAIALVPFTQCLVGVLFWFTRVKAQIALKELLALNFDKRTSGQLLKYSAMALFSTLLIPFVNILVRNTVRVEVSDVAAGWWEAVVRISGYYMLFVTSLVSLYVLPNLSKDSSLKNYRITIVHFYKTMLPIVIAGLVTIYLSRNLILSILFTEEFNGAQPLFKWQLLGDFIRVITTVIAFRFVAINDLWRYLTAEVLSILSFYLLSIYFIPIYQEEGVVIAYLGNYLFYLVVLLVLLRKELFSKIKVV</sequence>
<evidence type="ECO:0000256" key="1">
    <source>
        <dbReference type="ARBA" id="ARBA00004651"/>
    </source>
</evidence>
<keyword evidence="2" id="KW-1003">Cell membrane</keyword>
<evidence type="ECO:0000256" key="6">
    <source>
        <dbReference type="SAM" id="Phobius"/>
    </source>
</evidence>
<keyword evidence="3 6" id="KW-0812">Transmembrane</keyword>
<gene>
    <name evidence="7" type="ORF">LY01_02734</name>
</gene>
<dbReference type="EMBL" id="PTJE01000008">
    <property type="protein sequence ID" value="PPK93029.1"/>
    <property type="molecule type" value="Genomic_DNA"/>
</dbReference>
<evidence type="ECO:0000256" key="4">
    <source>
        <dbReference type="ARBA" id="ARBA00022989"/>
    </source>
</evidence>
<dbReference type="GO" id="GO:0009246">
    <property type="term" value="P:enterobacterial common antigen biosynthetic process"/>
    <property type="evidence" value="ECO:0007669"/>
    <property type="project" value="InterPro"/>
</dbReference>
<dbReference type="OrthoDB" id="9769862at2"/>
<feature type="transmembrane region" description="Helical" evidence="6">
    <location>
        <begin position="231"/>
        <end position="252"/>
    </location>
</feature>
<evidence type="ECO:0000256" key="3">
    <source>
        <dbReference type="ARBA" id="ARBA00022692"/>
    </source>
</evidence>